<dbReference type="GO" id="GO:0003700">
    <property type="term" value="F:DNA-binding transcription factor activity"/>
    <property type="evidence" value="ECO:0007669"/>
    <property type="project" value="InterPro"/>
</dbReference>
<dbReference type="AlphaFoldDB" id="A0A1S1PDI3"/>
<name>A0A1S1PDI3_9ACTN</name>
<evidence type="ECO:0000259" key="1">
    <source>
        <dbReference type="PROSITE" id="PS50995"/>
    </source>
</evidence>
<dbReference type="PRINTS" id="PR00598">
    <property type="entry name" value="HTHMARR"/>
</dbReference>
<protein>
    <submittedName>
        <fullName evidence="2">MarR family transcriptional regulator</fullName>
    </submittedName>
</protein>
<dbReference type="PROSITE" id="PS50995">
    <property type="entry name" value="HTH_MARR_2"/>
    <property type="match status" value="1"/>
</dbReference>
<gene>
    <name evidence="2" type="ORF">BBK14_27475</name>
</gene>
<dbReference type="PANTHER" id="PTHR33164">
    <property type="entry name" value="TRANSCRIPTIONAL REGULATOR, MARR FAMILY"/>
    <property type="match status" value="1"/>
</dbReference>
<dbReference type="InterPro" id="IPR000835">
    <property type="entry name" value="HTH_MarR-typ"/>
</dbReference>
<dbReference type="GO" id="GO:0006950">
    <property type="term" value="P:response to stress"/>
    <property type="evidence" value="ECO:0007669"/>
    <property type="project" value="TreeGrafter"/>
</dbReference>
<dbReference type="InterPro" id="IPR036388">
    <property type="entry name" value="WH-like_DNA-bd_sf"/>
</dbReference>
<dbReference type="Proteomes" id="UP000179769">
    <property type="component" value="Unassembled WGS sequence"/>
</dbReference>
<dbReference type="Gene3D" id="1.10.10.10">
    <property type="entry name" value="Winged helix-like DNA-binding domain superfamily/Winged helix DNA-binding domain"/>
    <property type="match status" value="1"/>
</dbReference>
<dbReference type="OrthoDB" id="3217266at2"/>
<organism evidence="2 3">
    <name type="scientific">Parafrankia soli</name>
    <dbReference type="NCBI Taxonomy" id="2599596"/>
    <lineage>
        <taxon>Bacteria</taxon>
        <taxon>Bacillati</taxon>
        <taxon>Actinomycetota</taxon>
        <taxon>Actinomycetes</taxon>
        <taxon>Frankiales</taxon>
        <taxon>Frankiaceae</taxon>
        <taxon>Parafrankia</taxon>
    </lineage>
</organism>
<dbReference type="PANTHER" id="PTHR33164:SF43">
    <property type="entry name" value="HTH-TYPE TRANSCRIPTIONAL REPRESSOR YETL"/>
    <property type="match status" value="1"/>
</dbReference>
<comment type="caution">
    <text evidence="2">The sequence shown here is derived from an EMBL/GenBank/DDBJ whole genome shotgun (WGS) entry which is preliminary data.</text>
</comment>
<dbReference type="Pfam" id="PF12802">
    <property type="entry name" value="MarR_2"/>
    <property type="match status" value="1"/>
</dbReference>
<feature type="domain" description="HTH marR-type" evidence="1">
    <location>
        <begin position="1"/>
        <end position="137"/>
    </location>
</feature>
<dbReference type="InterPro" id="IPR036390">
    <property type="entry name" value="WH_DNA-bd_sf"/>
</dbReference>
<evidence type="ECO:0000313" key="2">
    <source>
        <dbReference type="EMBL" id="OHV20953.1"/>
    </source>
</evidence>
<proteinExistence type="predicted"/>
<evidence type="ECO:0000313" key="3">
    <source>
        <dbReference type="Proteomes" id="UP000179769"/>
    </source>
</evidence>
<keyword evidence="3" id="KW-1185">Reference proteome</keyword>
<dbReference type="SUPFAM" id="SSF46785">
    <property type="entry name" value="Winged helix' DNA-binding domain"/>
    <property type="match status" value="1"/>
</dbReference>
<dbReference type="InterPro" id="IPR039422">
    <property type="entry name" value="MarR/SlyA-like"/>
</dbReference>
<sequence>MPEATSTTGPIVLLTRLSRLVHRASTPDLLGISLKDMAALAYLRDHARTTQQALTEGLCIDANYCVLLLNDLEAAGLAERRRDPADRRRHLVTMTETGREALERAEQAQESVEDEILAGLSREERAILARLLGQALDGAIRRPNL</sequence>
<accession>A0A1S1PDI3</accession>
<dbReference type="SMART" id="SM00347">
    <property type="entry name" value="HTH_MARR"/>
    <property type="match status" value="1"/>
</dbReference>
<dbReference type="EMBL" id="MAXA01000260">
    <property type="protein sequence ID" value="OHV20953.1"/>
    <property type="molecule type" value="Genomic_DNA"/>
</dbReference>
<reference evidence="3" key="1">
    <citation type="submission" date="2016-07" db="EMBL/GenBank/DDBJ databases">
        <title>Frankia sp. NRRL B-16219 Genome sequencing.</title>
        <authorList>
            <person name="Ghodhbane-Gtari F."/>
            <person name="Swanson E."/>
            <person name="Gueddou A."/>
            <person name="Louati M."/>
            <person name="Nouioui I."/>
            <person name="Hezbri K."/>
            <person name="Abebe-Akele F."/>
            <person name="Simpson S."/>
            <person name="Morris K."/>
            <person name="Thomas K."/>
            <person name="Gtari M."/>
            <person name="Tisa L.S."/>
        </authorList>
    </citation>
    <scope>NUCLEOTIDE SEQUENCE [LARGE SCALE GENOMIC DNA]</scope>
    <source>
        <strain evidence="3">NRRL B-16219</strain>
    </source>
</reference>